<dbReference type="Proteomes" id="UP000825935">
    <property type="component" value="Chromosome 31"/>
</dbReference>
<keyword evidence="2" id="KW-1185">Reference proteome</keyword>
<protein>
    <submittedName>
        <fullName evidence="1">Uncharacterized protein</fullName>
    </submittedName>
</protein>
<dbReference type="AlphaFoldDB" id="A0A8T2QZW7"/>
<accession>A0A8T2QZW7</accession>
<comment type="caution">
    <text evidence="1">The sequence shown here is derived from an EMBL/GenBank/DDBJ whole genome shotgun (WGS) entry which is preliminary data.</text>
</comment>
<reference evidence="1" key="1">
    <citation type="submission" date="2021-08" db="EMBL/GenBank/DDBJ databases">
        <title>WGS assembly of Ceratopteris richardii.</title>
        <authorList>
            <person name="Marchant D.B."/>
            <person name="Chen G."/>
            <person name="Jenkins J."/>
            <person name="Shu S."/>
            <person name="Leebens-Mack J."/>
            <person name="Grimwood J."/>
            <person name="Schmutz J."/>
            <person name="Soltis P."/>
            <person name="Soltis D."/>
            <person name="Chen Z.-H."/>
        </authorList>
    </citation>
    <scope>NUCLEOTIDE SEQUENCE</scope>
    <source>
        <strain evidence="1">Whitten #5841</strain>
        <tissue evidence="1">Leaf</tissue>
    </source>
</reference>
<proteinExistence type="predicted"/>
<name>A0A8T2QZW7_CERRI</name>
<evidence type="ECO:0000313" key="1">
    <source>
        <dbReference type="EMBL" id="KAH7288873.1"/>
    </source>
</evidence>
<sequence>MSELASPCEIILGRPWFKMAKVKQDWGSNVVMITKGKRNVTIPMHARCNISLKEKPLVAQTISLAEEVEDDEEEKFLKANPIVVPVFEVDVESILQHERIFEEQAEIHNKERGVQEKRDAKDRVEKIYEKRYTMSNMVKEEDLKELNLGREAGPKMMHSQ</sequence>
<organism evidence="1 2">
    <name type="scientific">Ceratopteris richardii</name>
    <name type="common">Triangle waterfern</name>
    <dbReference type="NCBI Taxonomy" id="49495"/>
    <lineage>
        <taxon>Eukaryota</taxon>
        <taxon>Viridiplantae</taxon>
        <taxon>Streptophyta</taxon>
        <taxon>Embryophyta</taxon>
        <taxon>Tracheophyta</taxon>
        <taxon>Polypodiopsida</taxon>
        <taxon>Polypodiidae</taxon>
        <taxon>Polypodiales</taxon>
        <taxon>Pteridineae</taxon>
        <taxon>Pteridaceae</taxon>
        <taxon>Parkerioideae</taxon>
        <taxon>Ceratopteris</taxon>
    </lineage>
</organism>
<gene>
    <name evidence="1" type="ORF">KP509_31G047800</name>
</gene>
<dbReference type="EMBL" id="CM035436">
    <property type="protein sequence ID" value="KAH7288873.1"/>
    <property type="molecule type" value="Genomic_DNA"/>
</dbReference>
<evidence type="ECO:0000313" key="2">
    <source>
        <dbReference type="Proteomes" id="UP000825935"/>
    </source>
</evidence>